<reference evidence="10 11" key="1">
    <citation type="submission" date="2016-10" db="EMBL/GenBank/DDBJ databases">
        <authorList>
            <person name="Varghese N."/>
            <person name="Submissions S."/>
        </authorList>
    </citation>
    <scope>NUCLEOTIDE SEQUENCE [LARGE SCALE GENOMIC DNA]</scope>
    <source>
        <strain evidence="10 11">DSM 17997</strain>
    </source>
</reference>
<keyword evidence="4 7" id="KW-1133">Transmembrane helix</keyword>
<keyword evidence="5 7" id="KW-0472">Membrane</keyword>
<dbReference type="InterPro" id="IPR050445">
    <property type="entry name" value="Bact_polysacc_biosynth/exp"/>
</dbReference>
<evidence type="ECO:0000256" key="6">
    <source>
        <dbReference type="SAM" id="Coils"/>
    </source>
</evidence>
<keyword evidence="3 7" id="KW-0812">Transmembrane</keyword>
<dbReference type="InterPro" id="IPR003856">
    <property type="entry name" value="LPS_length_determ_N"/>
</dbReference>
<dbReference type="Proteomes" id="UP000199663">
    <property type="component" value="Unassembled WGS sequence"/>
</dbReference>
<keyword evidence="6" id="KW-0175">Coiled coil</keyword>
<comment type="subcellular location">
    <subcellularLocation>
        <location evidence="1">Cell membrane</location>
        <topology evidence="1">Multi-pass membrane protein</topology>
    </subcellularLocation>
</comment>
<feature type="transmembrane region" description="Helical" evidence="7">
    <location>
        <begin position="338"/>
        <end position="360"/>
    </location>
</feature>
<evidence type="ECO:0000256" key="7">
    <source>
        <dbReference type="SAM" id="Phobius"/>
    </source>
</evidence>
<dbReference type="EMBL" id="FNQC01000005">
    <property type="protein sequence ID" value="SDZ05462.1"/>
    <property type="molecule type" value="Genomic_DNA"/>
</dbReference>
<feature type="transmembrane region" description="Helical" evidence="7">
    <location>
        <begin position="26"/>
        <end position="44"/>
    </location>
</feature>
<evidence type="ECO:0000256" key="3">
    <source>
        <dbReference type="ARBA" id="ARBA00022692"/>
    </source>
</evidence>
<feature type="coiled-coil region" evidence="6">
    <location>
        <begin position="244"/>
        <end position="271"/>
    </location>
</feature>
<evidence type="ECO:0000256" key="4">
    <source>
        <dbReference type="ARBA" id="ARBA00022989"/>
    </source>
</evidence>
<dbReference type="Pfam" id="PF02706">
    <property type="entry name" value="Wzz"/>
    <property type="match status" value="1"/>
</dbReference>
<feature type="domain" description="Polysaccharide chain length determinant N-terminal" evidence="8">
    <location>
        <begin position="11"/>
        <end position="110"/>
    </location>
</feature>
<protein>
    <submittedName>
        <fullName evidence="10">G-rich domain on putative tyrosine kinase</fullName>
    </submittedName>
</protein>
<evidence type="ECO:0000313" key="10">
    <source>
        <dbReference type="EMBL" id="SDZ05462.1"/>
    </source>
</evidence>
<evidence type="ECO:0000256" key="1">
    <source>
        <dbReference type="ARBA" id="ARBA00004651"/>
    </source>
</evidence>
<dbReference type="PANTHER" id="PTHR32309">
    <property type="entry name" value="TYROSINE-PROTEIN KINASE"/>
    <property type="match status" value="1"/>
</dbReference>
<dbReference type="RefSeq" id="WP_019599475.1">
    <property type="nucleotide sequence ID" value="NZ_FNQC01000005.1"/>
</dbReference>
<keyword evidence="10" id="KW-0808">Transferase</keyword>
<keyword evidence="2" id="KW-1003">Cell membrane</keyword>
<sequence length="370" mass="42153">MKNQKKKEDYLDYLELLNMVLKEKKVMVYLTLTGLFFGLLIAFSTPKEYQSVAIILSESEDSGNLFGIQGGLAGLAGINLPQMQQSQSAITPEMFPDIVGSRDFLLDLMKEKFFFQTKGEEMTLEEYYAVERPANLVQKSIGFVFGIPSRLIGLFKKPEIEVIEPVKIDEVDFESRNYVNVSSQENYVIGQLRKRINIDLNKKIITLKVFMPEALISAQVNALVIEKLIKFVVKYRTAKQNFNVAFVEERVQEAEQKFMEAQDKLATFRDTNQGIVSQRARSKEELLQSEFNIAFNIYNTLKQELEQSNMKLKRETPIFSVLERASVPLSNGKPNKPLIIVASIFIGLMIGIIFSVLKIITKSLKSSENQ</sequence>
<keyword evidence="11" id="KW-1185">Reference proteome</keyword>
<dbReference type="GO" id="GO:0016301">
    <property type="term" value="F:kinase activity"/>
    <property type="evidence" value="ECO:0007669"/>
    <property type="project" value="UniProtKB-KW"/>
</dbReference>
<evidence type="ECO:0000259" key="8">
    <source>
        <dbReference type="Pfam" id="PF02706"/>
    </source>
</evidence>
<keyword evidence="10" id="KW-0418">Kinase</keyword>
<accession>A0A1H3PVW8</accession>
<dbReference type="Pfam" id="PF13807">
    <property type="entry name" value="GNVR"/>
    <property type="match status" value="1"/>
</dbReference>
<feature type="domain" description="Tyrosine-protein kinase G-rich" evidence="9">
    <location>
        <begin position="287"/>
        <end position="358"/>
    </location>
</feature>
<gene>
    <name evidence="10" type="ORF">SAMN05444412_10566</name>
</gene>
<dbReference type="InterPro" id="IPR032807">
    <property type="entry name" value="GNVR"/>
</dbReference>
<evidence type="ECO:0000259" key="9">
    <source>
        <dbReference type="Pfam" id="PF13807"/>
    </source>
</evidence>
<dbReference type="PANTHER" id="PTHR32309:SF13">
    <property type="entry name" value="FERRIC ENTEROBACTIN TRANSPORT PROTEIN FEPE"/>
    <property type="match status" value="1"/>
</dbReference>
<evidence type="ECO:0000256" key="2">
    <source>
        <dbReference type="ARBA" id="ARBA00022475"/>
    </source>
</evidence>
<evidence type="ECO:0000313" key="11">
    <source>
        <dbReference type="Proteomes" id="UP000199663"/>
    </source>
</evidence>
<organism evidence="10 11">
    <name type="scientific">Rhodonellum ikkaensis</name>
    <dbReference type="NCBI Taxonomy" id="336829"/>
    <lineage>
        <taxon>Bacteria</taxon>
        <taxon>Pseudomonadati</taxon>
        <taxon>Bacteroidota</taxon>
        <taxon>Cytophagia</taxon>
        <taxon>Cytophagales</taxon>
        <taxon>Cytophagaceae</taxon>
        <taxon>Rhodonellum</taxon>
    </lineage>
</organism>
<comment type="caution">
    <text evidence="10">The sequence shown here is derived from an EMBL/GenBank/DDBJ whole genome shotgun (WGS) entry which is preliminary data.</text>
</comment>
<evidence type="ECO:0000256" key="5">
    <source>
        <dbReference type="ARBA" id="ARBA00023136"/>
    </source>
</evidence>
<name>A0A1H3PVW8_9BACT</name>
<proteinExistence type="predicted"/>